<keyword evidence="1" id="KW-1133">Transmembrane helix</keyword>
<evidence type="ECO:0000313" key="3">
    <source>
        <dbReference type="EMBL" id="JAG34016.1"/>
    </source>
</evidence>
<reference evidence="3" key="1">
    <citation type="journal article" date="2014" name="PLoS ONE">
        <title>Transcriptome-Based Identification of ABC Transporters in the Western Tarnished Plant Bug Lygus hesperus.</title>
        <authorList>
            <person name="Hull J.J."/>
            <person name="Chaney K."/>
            <person name="Geib S.M."/>
            <person name="Fabrick J.A."/>
            <person name="Brent C.S."/>
            <person name="Walsh D."/>
            <person name="Lavine L.C."/>
        </authorList>
    </citation>
    <scope>NUCLEOTIDE SEQUENCE</scope>
</reference>
<feature type="signal peptide" evidence="2">
    <location>
        <begin position="1"/>
        <end position="27"/>
    </location>
</feature>
<dbReference type="GO" id="GO:0003743">
    <property type="term" value="F:translation initiation factor activity"/>
    <property type="evidence" value="ECO:0007669"/>
    <property type="project" value="UniProtKB-KW"/>
</dbReference>
<gene>
    <name evidence="3" type="primary">infB_29</name>
    <name evidence="3" type="ORF">CM83_50046</name>
    <name evidence="5" type="ORF">g.77931</name>
</gene>
<reference evidence="5" key="4">
    <citation type="journal article" date="2016" name="Gigascience">
        <title>De novo construction of an expanded transcriptome assembly for the western tarnished plant bug, Lygus hesperus.</title>
        <authorList>
            <person name="Tassone E.E."/>
            <person name="Geib S.M."/>
            <person name="Hall B."/>
            <person name="Fabrick J.A."/>
            <person name="Brent C.S."/>
            <person name="Hull J.J."/>
        </authorList>
    </citation>
    <scope>NUCLEOTIDE SEQUENCE</scope>
</reference>
<keyword evidence="3" id="KW-0648">Protein biosynthesis</keyword>
<name>A0A0A9YQW8_LYGHE</name>
<sequence length="451" mass="50312">MIEGTMEKETVAVVFLVCVLFIHSGITEEEIGSPLRVAQCRARCIQRFTKPSEYEEGCPQSSDCSMCWENCQLLQSNFPVWWGTICDEKRICYPGCEEACQFHVEIGGGQREPVVQTRGEEVITVSGGVASWPKPYRAEGPFVYVVMRRFGQRPWRQISQCLRPVARVPEGGILRVLVVNRDGLVAIYSPTTKSSSNFATAKAILDSIGLGNIFSFPPTSPPPPLGKRINTEIVMPTTSFINNNILDDSRSESRRPWNLREVSLIHQKYLVIAEIAWDARRPVQGGPRKPFYFVTWEVDGGGLKGNLLTESTSVTLSLCTDTIYHIQVEVAVRDGEGGGERSEELVVDTGRAIAVELDNSARWIEGIKRIPSTTRTHELILGAVAALVLFLVVALIVFIKTRRSRRSKFSENLPPSIARGFPQMVHVVEDDRLHHQPHHQTASLPRGTLHV</sequence>
<dbReference type="EMBL" id="GBRD01005067">
    <property type="protein sequence ID" value="JAG60754.1"/>
    <property type="molecule type" value="Transcribed_RNA"/>
</dbReference>
<keyword evidence="1" id="KW-0472">Membrane</keyword>
<feature type="transmembrane region" description="Helical" evidence="1">
    <location>
        <begin position="379"/>
        <end position="399"/>
    </location>
</feature>
<evidence type="ECO:0000256" key="2">
    <source>
        <dbReference type="SAM" id="SignalP"/>
    </source>
</evidence>
<protein>
    <submittedName>
        <fullName evidence="3">Translation initiation factor IF-2</fullName>
    </submittedName>
</protein>
<reference evidence="4" key="3">
    <citation type="submission" date="2014-09" db="EMBL/GenBank/DDBJ databases">
        <authorList>
            <person name="Magalhaes I.L.F."/>
            <person name="Oliveira U."/>
            <person name="Santos F.R."/>
            <person name="Vidigal T.H.D.A."/>
            <person name="Brescovit A.D."/>
            <person name="Santos A.J."/>
        </authorList>
    </citation>
    <scope>NUCLEOTIDE SEQUENCE</scope>
</reference>
<keyword evidence="1" id="KW-0812">Transmembrane</keyword>
<organism evidence="3">
    <name type="scientific">Lygus hesperus</name>
    <name type="common">Western plant bug</name>
    <dbReference type="NCBI Taxonomy" id="30085"/>
    <lineage>
        <taxon>Eukaryota</taxon>
        <taxon>Metazoa</taxon>
        <taxon>Ecdysozoa</taxon>
        <taxon>Arthropoda</taxon>
        <taxon>Hexapoda</taxon>
        <taxon>Insecta</taxon>
        <taxon>Pterygota</taxon>
        <taxon>Neoptera</taxon>
        <taxon>Paraneoptera</taxon>
        <taxon>Hemiptera</taxon>
        <taxon>Heteroptera</taxon>
        <taxon>Panheteroptera</taxon>
        <taxon>Cimicomorpha</taxon>
        <taxon>Miridae</taxon>
        <taxon>Mirini</taxon>
        <taxon>Lygus</taxon>
    </lineage>
</organism>
<keyword evidence="3" id="KW-0396">Initiation factor</keyword>
<evidence type="ECO:0000313" key="4">
    <source>
        <dbReference type="EMBL" id="JAG60754.1"/>
    </source>
</evidence>
<proteinExistence type="predicted"/>
<evidence type="ECO:0000256" key="1">
    <source>
        <dbReference type="SAM" id="Phobius"/>
    </source>
</evidence>
<feature type="chain" id="PRO_5015034021" evidence="2">
    <location>
        <begin position="28"/>
        <end position="451"/>
    </location>
</feature>
<keyword evidence="2" id="KW-0732">Signal</keyword>
<dbReference type="AlphaFoldDB" id="A0A0A9YQW8"/>
<accession>A0A0A9YQW8</accession>
<dbReference type="EMBL" id="GBHO01009588">
    <property type="protein sequence ID" value="JAG34016.1"/>
    <property type="molecule type" value="Transcribed_RNA"/>
</dbReference>
<reference evidence="3" key="2">
    <citation type="submission" date="2014-07" db="EMBL/GenBank/DDBJ databases">
        <authorList>
            <person name="Hull J."/>
        </authorList>
    </citation>
    <scope>NUCLEOTIDE SEQUENCE</scope>
</reference>
<dbReference type="EMBL" id="GDHC01015977">
    <property type="protein sequence ID" value="JAQ02652.1"/>
    <property type="molecule type" value="Transcribed_RNA"/>
</dbReference>
<evidence type="ECO:0000313" key="5">
    <source>
        <dbReference type="EMBL" id="JAQ02652.1"/>
    </source>
</evidence>